<dbReference type="KEGG" id="ial:IALB_2667"/>
<gene>
    <name evidence="8" type="ordered locus">IALB_2667</name>
</gene>
<keyword evidence="2" id="KW-0285">Flavoprotein</keyword>
<dbReference type="STRING" id="945713.IALB_2667"/>
<evidence type="ECO:0000313" key="8">
    <source>
        <dbReference type="EMBL" id="AFH50370.1"/>
    </source>
</evidence>
<dbReference type="InterPro" id="IPR006076">
    <property type="entry name" value="FAD-dep_OxRdtase"/>
</dbReference>
<comment type="cofactor">
    <cofactor evidence="1">
        <name>FAD</name>
        <dbReference type="ChEBI" id="CHEBI:57692"/>
    </cofactor>
</comment>
<evidence type="ECO:0000256" key="2">
    <source>
        <dbReference type="ARBA" id="ARBA00022630"/>
    </source>
</evidence>
<feature type="domain" description="FAD dependent oxidoreductase" evidence="7">
    <location>
        <begin position="6"/>
        <end position="393"/>
    </location>
</feature>
<dbReference type="Proteomes" id="UP000007394">
    <property type="component" value="Chromosome"/>
</dbReference>
<dbReference type="AlphaFoldDB" id="I0AN13"/>
<evidence type="ECO:0000256" key="3">
    <source>
        <dbReference type="ARBA" id="ARBA00022827"/>
    </source>
</evidence>
<evidence type="ECO:0000256" key="4">
    <source>
        <dbReference type="ARBA" id="ARBA00023002"/>
    </source>
</evidence>
<keyword evidence="4" id="KW-0560">Oxidoreductase</keyword>
<name>I0AN13_IGNAJ</name>
<feature type="transmembrane region" description="Helical" evidence="6">
    <location>
        <begin position="6"/>
        <end position="24"/>
    </location>
</feature>
<keyword evidence="6" id="KW-0472">Membrane</keyword>
<evidence type="ECO:0000256" key="5">
    <source>
        <dbReference type="ARBA" id="ARBA00037941"/>
    </source>
</evidence>
<dbReference type="EMBL" id="CP003418">
    <property type="protein sequence ID" value="AFH50370.1"/>
    <property type="molecule type" value="Genomic_DNA"/>
</dbReference>
<dbReference type="InterPro" id="IPR036188">
    <property type="entry name" value="FAD/NAD-bd_sf"/>
</dbReference>
<sequence length="402" mass="45149">MSTQYDIIFIGGGIVGTASALKLLEKKKLRILLLEAEDSLAKHQTGNNSGVIHSGLYYKPGSLKALNCTRGREMLYQFCEEHSIPHQRCGKIVVATDESELPQLKMLEERGIANGLVGIKRLTKEEIKEYEPYSNGIEALYVPQTGIVDYVAVTNKYAKLIIKNGAEIKLNSKVVSIKVNCNQIVVCTEEDEFKSKYLVNCGGLFSDKIARISGINPDVKIIPFRGEYYELKEEKQYLVKNLIYPVPDPQFPFLGVHFTRMIRGGVEAGPNAVLAFKRTGYKKSDVDISHLVEMLLYPGFWKMARKHYRMGFEEFKRSFSKKLFVKSLQKLISELTEDDIIPGDAGVRAQALDRNGKLLDDFRIIQTDKMIHVLNAPSPAATASLSIGDTISEMIIKTFKLN</sequence>
<keyword evidence="9" id="KW-1185">Reference proteome</keyword>
<protein>
    <submittedName>
        <fullName evidence="8">Putative dehydrogenase</fullName>
    </submittedName>
</protein>
<dbReference type="OrthoDB" id="9801699at2"/>
<dbReference type="PANTHER" id="PTHR43104">
    <property type="entry name" value="L-2-HYDROXYGLUTARATE DEHYDROGENASE, MITOCHONDRIAL"/>
    <property type="match status" value="1"/>
</dbReference>
<dbReference type="GO" id="GO:0005737">
    <property type="term" value="C:cytoplasm"/>
    <property type="evidence" value="ECO:0007669"/>
    <property type="project" value="TreeGrafter"/>
</dbReference>
<evidence type="ECO:0000256" key="1">
    <source>
        <dbReference type="ARBA" id="ARBA00001974"/>
    </source>
</evidence>
<accession>I0AN13</accession>
<evidence type="ECO:0000259" key="7">
    <source>
        <dbReference type="Pfam" id="PF01266"/>
    </source>
</evidence>
<comment type="similarity">
    <text evidence="5">Belongs to the L2HGDH family.</text>
</comment>
<dbReference type="Gene3D" id="3.30.9.10">
    <property type="entry name" value="D-Amino Acid Oxidase, subunit A, domain 2"/>
    <property type="match status" value="1"/>
</dbReference>
<dbReference type="PATRIC" id="fig|945713.3.peg.2682"/>
<keyword evidence="3" id="KW-0274">FAD</keyword>
<proteinExistence type="inferred from homology"/>
<dbReference type="Gene3D" id="3.50.50.60">
    <property type="entry name" value="FAD/NAD(P)-binding domain"/>
    <property type="match status" value="1"/>
</dbReference>
<dbReference type="eggNOG" id="COG0579">
    <property type="taxonomic scope" value="Bacteria"/>
</dbReference>
<dbReference type="PANTHER" id="PTHR43104:SF2">
    <property type="entry name" value="L-2-HYDROXYGLUTARATE DEHYDROGENASE, MITOCHONDRIAL"/>
    <property type="match status" value="1"/>
</dbReference>
<evidence type="ECO:0000256" key="6">
    <source>
        <dbReference type="SAM" id="Phobius"/>
    </source>
</evidence>
<organism evidence="8 9">
    <name type="scientific">Ignavibacterium album (strain DSM 19864 / JCM 16511 / NBRC 101810 / Mat9-16)</name>
    <dbReference type="NCBI Taxonomy" id="945713"/>
    <lineage>
        <taxon>Bacteria</taxon>
        <taxon>Pseudomonadati</taxon>
        <taxon>Ignavibacteriota</taxon>
        <taxon>Ignavibacteria</taxon>
        <taxon>Ignavibacteriales</taxon>
        <taxon>Ignavibacteriaceae</taxon>
        <taxon>Ignavibacterium</taxon>
    </lineage>
</organism>
<keyword evidence="6" id="KW-1133">Transmembrane helix</keyword>
<dbReference type="NCBIfam" id="NF008726">
    <property type="entry name" value="PRK11728.1"/>
    <property type="match status" value="1"/>
</dbReference>
<dbReference type="GO" id="GO:0047545">
    <property type="term" value="F:(S)-2-hydroxyglutarate dehydrogenase activity"/>
    <property type="evidence" value="ECO:0007669"/>
    <property type="project" value="TreeGrafter"/>
</dbReference>
<dbReference type="Pfam" id="PF01266">
    <property type="entry name" value="DAO"/>
    <property type="match status" value="1"/>
</dbReference>
<evidence type="ECO:0000313" key="9">
    <source>
        <dbReference type="Proteomes" id="UP000007394"/>
    </source>
</evidence>
<dbReference type="HOGENOM" id="CLU_024775_0_1_10"/>
<dbReference type="SUPFAM" id="SSF51905">
    <property type="entry name" value="FAD/NAD(P)-binding domain"/>
    <property type="match status" value="1"/>
</dbReference>
<dbReference type="RefSeq" id="WP_014561511.1">
    <property type="nucleotide sequence ID" value="NC_017464.1"/>
</dbReference>
<keyword evidence="6" id="KW-0812">Transmembrane</keyword>
<reference evidence="8 9" key="1">
    <citation type="journal article" date="2012" name="Front. Microbiol.">
        <title>Complete genome of Ignavibacterium album, a metabolically versatile, flagellated, facultative anaerobe from the phylum Chlorobi.</title>
        <authorList>
            <person name="Liu Z."/>
            <person name="Frigaard N.-U."/>
            <person name="Vogl K."/>
            <person name="Iino T."/>
            <person name="Ohkuma M."/>
            <person name="Overmann J."/>
            <person name="Bryant D.A."/>
        </authorList>
    </citation>
    <scope>NUCLEOTIDE SEQUENCE [LARGE SCALE GENOMIC DNA]</scope>
    <source>
        <strain evidence="9">DSM 19864 / JCM 16511 / NBRC 101810 / Mat9-16</strain>
    </source>
</reference>